<protein>
    <submittedName>
        <fullName evidence="1">Uncharacterized protein</fullName>
    </submittedName>
</protein>
<reference evidence="1" key="1">
    <citation type="journal article" date="2020" name="Nature">
        <title>Giant virus diversity and host interactions through global metagenomics.</title>
        <authorList>
            <person name="Schulz F."/>
            <person name="Roux S."/>
            <person name="Paez-Espino D."/>
            <person name="Jungbluth S."/>
            <person name="Walsh D.A."/>
            <person name="Denef V.J."/>
            <person name="McMahon K.D."/>
            <person name="Konstantinidis K.T."/>
            <person name="Eloe-Fadrosh E.A."/>
            <person name="Kyrpides N.C."/>
            <person name="Woyke T."/>
        </authorList>
    </citation>
    <scope>NUCLEOTIDE SEQUENCE</scope>
    <source>
        <strain evidence="1">GVMAG-M-3300023179-99</strain>
    </source>
</reference>
<organism evidence="1">
    <name type="scientific">viral metagenome</name>
    <dbReference type="NCBI Taxonomy" id="1070528"/>
    <lineage>
        <taxon>unclassified sequences</taxon>
        <taxon>metagenomes</taxon>
        <taxon>organismal metagenomes</taxon>
    </lineage>
</organism>
<dbReference type="Pfam" id="PF01652">
    <property type="entry name" value="IF4E"/>
    <property type="match status" value="1"/>
</dbReference>
<dbReference type="AlphaFoldDB" id="A0A6C0HF37"/>
<dbReference type="SUPFAM" id="SSF55418">
    <property type="entry name" value="eIF4e-like"/>
    <property type="match status" value="1"/>
</dbReference>
<evidence type="ECO:0000313" key="1">
    <source>
        <dbReference type="EMBL" id="QHT79212.1"/>
    </source>
</evidence>
<dbReference type="PANTHER" id="PTHR11960">
    <property type="entry name" value="EUKARYOTIC TRANSLATION INITIATION FACTOR 4E RELATED"/>
    <property type="match status" value="1"/>
</dbReference>
<name>A0A6C0HF37_9ZZZZ</name>
<proteinExistence type="predicted"/>
<accession>A0A6C0HF37</accession>
<sequence>MESTETTKLKTTWVLWYHDPENRDYSLKSYIEIAPFTTPVQFWSVIDSIPKEAWESGMYFFMRKGLKPLWEAEEHRGGGSWSKKIDAEQSHTTFVDLMVHCITEELLVQHKESLAGISISPKGQFHIIKLWNTSTKINDKKFLNQNLTYFKVTDDVVYTPHQSRSTK</sequence>
<dbReference type="GO" id="GO:0016281">
    <property type="term" value="C:eukaryotic translation initiation factor 4F complex"/>
    <property type="evidence" value="ECO:0007669"/>
    <property type="project" value="TreeGrafter"/>
</dbReference>
<dbReference type="Gene3D" id="3.30.760.10">
    <property type="entry name" value="RNA Cap, Translation Initiation Factor Eif4e"/>
    <property type="match status" value="1"/>
</dbReference>
<dbReference type="GO" id="GO:0003743">
    <property type="term" value="F:translation initiation factor activity"/>
    <property type="evidence" value="ECO:0007669"/>
    <property type="project" value="InterPro"/>
</dbReference>
<dbReference type="PANTHER" id="PTHR11960:SF18">
    <property type="entry name" value="EUKARYOTIC TRANSLATION INITIATION FACTOR 4E HOMOLOGOUS PROTEIN, ISOFORM B"/>
    <property type="match status" value="1"/>
</dbReference>
<dbReference type="InterPro" id="IPR023398">
    <property type="entry name" value="TIF_eIF4e-like"/>
</dbReference>
<dbReference type="EMBL" id="MN739946">
    <property type="protein sequence ID" value="QHT79212.1"/>
    <property type="molecule type" value="Genomic_DNA"/>
</dbReference>
<dbReference type="GO" id="GO:0000340">
    <property type="term" value="F:RNA 7-methylguanosine cap binding"/>
    <property type="evidence" value="ECO:0007669"/>
    <property type="project" value="TreeGrafter"/>
</dbReference>
<dbReference type="InterPro" id="IPR001040">
    <property type="entry name" value="TIF_eIF_4E"/>
</dbReference>